<dbReference type="Proteomes" id="UP001629235">
    <property type="component" value="Unassembled WGS sequence"/>
</dbReference>
<gene>
    <name evidence="1" type="ORF">PQR01_33180</name>
</gene>
<organism evidence="1 2">
    <name type="scientific">Paraburkholderia rhynchosiae</name>
    <dbReference type="NCBI Taxonomy" id="487049"/>
    <lineage>
        <taxon>Bacteria</taxon>
        <taxon>Pseudomonadati</taxon>
        <taxon>Pseudomonadota</taxon>
        <taxon>Betaproteobacteria</taxon>
        <taxon>Burkholderiales</taxon>
        <taxon>Burkholderiaceae</taxon>
        <taxon>Paraburkholderia</taxon>
    </lineage>
</organism>
<evidence type="ECO:0000313" key="2">
    <source>
        <dbReference type="Proteomes" id="UP001629235"/>
    </source>
</evidence>
<sequence length="50" mass="5595">MQPTVGSAAIRHGKQREVIGARANCLDRLHLDAQFRPFDIDFQLVNNDGC</sequence>
<reference evidence="1 2" key="1">
    <citation type="journal article" date="2024" name="Chem. Sci.">
        <title>Discovery of megapolipeptins by genome mining of a Burkholderiales bacteria collection.</title>
        <authorList>
            <person name="Paulo B.S."/>
            <person name="Recchia M.J.J."/>
            <person name="Lee S."/>
            <person name="Fergusson C.H."/>
            <person name="Romanowski S.B."/>
            <person name="Hernandez A."/>
            <person name="Krull N."/>
            <person name="Liu D.Y."/>
            <person name="Cavanagh H."/>
            <person name="Bos A."/>
            <person name="Gray C.A."/>
            <person name="Murphy B.T."/>
            <person name="Linington R.G."/>
            <person name="Eustaquio A.S."/>
        </authorList>
    </citation>
    <scope>NUCLEOTIDE SEQUENCE [LARGE SCALE GENOMIC DNA]</scope>
    <source>
        <strain evidence="1 2">RL18-126-BIB-B</strain>
    </source>
</reference>
<proteinExistence type="predicted"/>
<comment type="caution">
    <text evidence="1">The sequence shown here is derived from an EMBL/GenBank/DDBJ whole genome shotgun (WGS) entry which is preliminary data.</text>
</comment>
<dbReference type="EMBL" id="JAQQDW010000105">
    <property type="protein sequence ID" value="MFM0108163.1"/>
    <property type="molecule type" value="Genomic_DNA"/>
</dbReference>
<keyword evidence="2" id="KW-1185">Reference proteome</keyword>
<evidence type="ECO:0000313" key="1">
    <source>
        <dbReference type="EMBL" id="MFM0108163.1"/>
    </source>
</evidence>
<protein>
    <submittedName>
        <fullName evidence="1">Uncharacterized protein</fullName>
    </submittedName>
</protein>
<name>A0ACC7NNZ3_9BURK</name>
<accession>A0ACC7NNZ3</accession>